<gene>
    <name evidence="7" type="ORF">LNQ49_04860</name>
</gene>
<feature type="transmembrane region" description="Helical" evidence="5">
    <location>
        <begin position="12"/>
        <end position="30"/>
    </location>
</feature>
<sequence length="495" mass="56993">MRLNMKPGFKKYAVEVICILYILLFVYAAVSKLLDFENFQVQLGQSPLISSFAVYLAFLVPTAETLIAVLLAVPKFRKAGLYAGFGLMFMFSIYIYLILNYSSYIPCSCGGILEKMNWDQHFYFNIFFSVLAFIALHCLETDALGFYKRITVSIVSCIILMVGLYIRSDELAHKQNNFTRIFPPFPATREAAHNLKAKNYYFAGQNGDQVYLGNSTAPAIITEVRTDFGKIRTYHFQISDTLFRFLNIKLKVMPPYFFVYDGKVPCIFRGRLDKLKAELQTAKIPGFTKASIIDSSTFIIRNLNNKRENLLSLLDISSSKLQPSYELLQKQSDGLFDTDGILQYSKETGKFVYLYYYRNEYIVTDDKLKLLHRGNTIDTTSKASLKIEYIKSKNQRTFSNPPLLVNRLSTLHRNLLFVNSMLPGRFEGKKMWQNANVIDVYDILNKSYVMSFYIYKVDGEKIDDMIATDSHIYIITGSKMVSYKFSDLLKNKIKF</sequence>
<evidence type="ECO:0000256" key="5">
    <source>
        <dbReference type="SAM" id="Phobius"/>
    </source>
</evidence>
<organism evidence="7 8">
    <name type="scientific">Flavobacterium pisciphilum</name>
    <dbReference type="NCBI Taxonomy" id="2893755"/>
    <lineage>
        <taxon>Bacteria</taxon>
        <taxon>Pseudomonadati</taxon>
        <taxon>Bacteroidota</taxon>
        <taxon>Flavobacteriia</taxon>
        <taxon>Flavobacteriales</taxon>
        <taxon>Flavobacteriaceae</taxon>
        <taxon>Flavobacterium</taxon>
    </lineage>
</organism>
<evidence type="ECO:0000256" key="2">
    <source>
        <dbReference type="ARBA" id="ARBA00022692"/>
    </source>
</evidence>
<dbReference type="RefSeq" id="WP_229987590.1">
    <property type="nucleotide sequence ID" value="NZ_JAJJMO010000001.1"/>
</dbReference>
<keyword evidence="8" id="KW-1185">Reference proteome</keyword>
<reference evidence="7" key="1">
    <citation type="submission" date="2021-11" db="EMBL/GenBank/DDBJ databases">
        <title>Description of novel Flavobacterium species.</title>
        <authorList>
            <person name="Saticioglu I.B."/>
            <person name="Ay H."/>
            <person name="Altun S."/>
            <person name="Duman M."/>
        </authorList>
    </citation>
    <scope>NUCLEOTIDE SEQUENCE</scope>
    <source>
        <strain evidence="7">F-65</strain>
    </source>
</reference>
<evidence type="ECO:0000313" key="8">
    <source>
        <dbReference type="Proteomes" id="UP001430919"/>
    </source>
</evidence>
<dbReference type="Proteomes" id="UP001430919">
    <property type="component" value="Unassembled WGS sequence"/>
</dbReference>
<feature type="transmembrane region" description="Helical" evidence="5">
    <location>
        <begin position="80"/>
        <end position="102"/>
    </location>
</feature>
<dbReference type="InterPro" id="IPR009908">
    <property type="entry name" value="Methylamine_util_MauE"/>
</dbReference>
<evidence type="ECO:0000256" key="4">
    <source>
        <dbReference type="ARBA" id="ARBA00023136"/>
    </source>
</evidence>
<dbReference type="Pfam" id="PF07291">
    <property type="entry name" value="MauE"/>
    <property type="match status" value="1"/>
</dbReference>
<feature type="transmembrane region" description="Helical" evidence="5">
    <location>
        <begin position="122"/>
        <end position="139"/>
    </location>
</feature>
<comment type="caution">
    <text evidence="7">The sequence shown here is derived from an EMBL/GenBank/DDBJ whole genome shotgun (WGS) entry which is preliminary data.</text>
</comment>
<keyword evidence="4 5" id="KW-0472">Membrane</keyword>
<accession>A0ABS8MQ97</accession>
<keyword evidence="3 5" id="KW-1133">Transmembrane helix</keyword>
<dbReference type="EMBL" id="JAJJMO010000001">
    <property type="protein sequence ID" value="MCC9070927.1"/>
    <property type="molecule type" value="Genomic_DNA"/>
</dbReference>
<evidence type="ECO:0000256" key="1">
    <source>
        <dbReference type="ARBA" id="ARBA00004141"/>
    </source>
</evidence>
<evidence type="ECO:0000313" key="7">
    <source>
        <dbReference type="EMBL" id="MCC9070927.1"/>
    </source>
</evidence>
<proteinExistence type="predicted"/>
<evidence type="ECO:0000259" key="6">
    <source>
        <dbReference type="Pfam" id="PF07291"/>
    </source>
</evidence>
<name>A0ABS8MQ97_9FLAO</name>
<evidence type="ECO:0000256" key="3">
    <source>
        <dbReference type="ARBA" id="ARBA00022989"/>
    </source>
</evidence>
<feature type="domain" description="Methylamine utilisation protein MauE" evidence="6">
    <location>
        <begin position="11"/>
        <end position="136"/>
    </location>
</feature>
<protein>
    <recommendedName>
        <fullName evidence="6">Methylamine utilisation protein MauE domain-containing protein</fullName>
    </recommendedName>
</protein>
<keyword evidence="2 5" id="KW-0812">Transmembrane</keyword>
<comment type="subcellular location">
    <subcellularLocation>
        <location evidence="1">Membrane</location>
        <topology evidence="1">Multi-pass membrane protein</topology>
    </subcellularLocation>
</comment>
<feature type="transmembrane region" description="Helical" evidence="5">
    <location>
        <begin position="146"/>
        <end position="166"/>
    </location>
</feature>
<feature type="transmembrane region" description="Helical" evidence="5">
    <location>
        <begin position="50"/>
        <end position="73"/>
    </location>
</feature>